<evidence type="ECO:0000256" key="2">
    <source>
        <dbReference type="ARBA" id="ARBA00022692"/>
    </source>
</evidence>
<evidence type="ECO:0000256" key="3">
    <source>
        <dbReference type="ARBA" id="ARBA00022989"/>
    </source>
</evidence>
<feature type="domain" description="DUF1232" evidence="6">
    <location>
        <begin position="154"/>
        <end position="186"/>
    </location>
</feature>
<feature type="region of interest" description="Disordered" evidence="5">
    <location>
        <begin position="1"/>
        <end position="61"/>
    </location>
</feature>
<gene>
    <name evidence="7" type="ordered locus">SRM_01411</name>
</gene>
<protein>
    <recommendedName>
        <fullName evidence="6">DUF1232 domain-containing protein</fullName>
    </recommendedName>
</protein>
<organism evidence="7 8">
    <name type="scientific">Salinibacter ruber (strain M8)</name>
    <dbReference type="NCBI Taxonomy" id="761659"/>
    <lineage>
        <taxon>Bacteria</taxon>
        <taxon>Pseudomonadati</taxon>
        <taxon>Rhodothermota</taxon>
        <taxon>Rhodothermia</taxon>
        <taxon>Rhodothermales</taxon>
        <taxon>Salinibacteraceae</taxon>
        <taxon>Salinibacter</taxon>
    </lineage>
</organism>
<feature type="compositionally biased region" description="Basic and acidic residues" evidence="5">
    <location>
        <begin position="206"/>
        <end position="218"/>
    </location>
</feature>
<evidence type="ECO:0000259" key="6">
    <source>
        <dbReference type="Pfam" id="PF06803"/>
    </source>
</evidence>
<feature type="compositionally biased region" description="Basic and acidic residues" evidence="5">
    <location>
        <begin position="7"/>
        <end position="21"/>
    </location>
</feature>
<dbReference type="Proteomes" id="UP000000933">
    <property type="component" value="Chromosome"/>
</dbReference>
<accession>D5H8H7</accession>
<keyword evidence="3" id="KW-1133">Transmembrane helix</keyword>
<reference evidence="7 8" key="1">
    <citation type="journal article" date="2010" name="ISME J.">
        <title>Fine-scale evolution: genomic, phenotypic and ecological differentiation in two coexisting Salinibacter ruber strains.</title>
        <authorList>
            <person name="Pena A."/>
            <person name="Teeling H."/>
            <person name="Huerta-Cepas J."/>
            <person name="Santos F."/>
            <person name="Yarza P."/>
            <person name="Brito-Echeverria J."/>
            <person name="Lucio M."/>
            <person name="Schmitt-Kopplin P."/>
            <person name="Meseguer I."/>
            <person name="Schenowitz C."/>
            <person name="Dossat C."/>
            <person name="Barbe V."/>
            <person name="Dopazo J."/>
            <person name="Rossello-Mora R."/>
            <person name="Schuler M."/>
            <person name="Glockner F.O."/>
            <person name="Amann R."/>
            <person name="Gabaldon T."/>
            <person name="Anton J."/>
        </authorList>
    </citation>
    <scope>NUCLEOTIDE SEQUENCE [LARGE SCALE GENOMIC DNA]</scope>
    <source>
        <strain evidence="7 8">M8</strain>
    </source>
</reference>
<comment type="subcellular location">
    <subcellularLocation>
        <location evidence="1">Endomembrane system</location>
        <topology evidence="1">Multi-pass membrane protein</topology>
    </subcellularLocation>
</comment>
<dbReference type="KEGG" id="srm:SRM_01411"/>
<dbReference type="HOGENOM" id="CLU_1229174_0_0_10"/>
<evidence type="ECO:0000313" key="7">
    <source>
        <dbReference type="EMBL" id="CBH24332.1"/>
    </source>
</evidence>
<proteinExistence type="predicted"/>
<reference evidence="8" key="2">
    <citation type="submission" date="2010-04" db="EMBL/GenBank/DDBJ databases">
        <title>Genome sequence of Salinibacter ruber M8.</title>
        <authorList>
            <consortium name="Genoscope"/>
        </authorList>
    </citation>
    <scope>NUCLEOTIDE SEQUENCE [LARGE SCALE GENOMIC DNA]</scope>
    <source>
        <strain evidence="8">M8</strain>
    </source>
</reference>
<keyword evidence="4" id="KW-0472">Membrane</keyword>
<evidence type="ECO:0000256" key="1">
    <source>
        <dbReference type="ARBA" id="ARBA00004127"/>
    </source>
</evidence>
<evidence type="ECO:0000256" key="5">
    <source>
        <dbReference type="SAM" id="MobiDB-lite"/>
    </source>
</evidence>
<name>D5H8H7_SALRM</name>
<dbReference type="Pfam" id="PF06803">
    <property type="entry name" value="DUF1232"/>
    <property type="match status" value="1"/>
</dbReference>
<evidence type="ECO:0000256" key="4">
    <source>
        <dbReference type="ARBA" id="ARBA00023136"/>
    </source>
</evidence>
<keyword evidence="2" id="KW-0812">Transmembrane</keyword>
<dbReference type="GO" id="GO:0012505">
    <property type="term" value="C:endomembrane system"/>
    <property type="evidence" value="ECO:0007669"/>
    <property type="project" value="UniProtKB-SubCell"/>
</dbReference>
<evidence type="ECO:0000313" key="8">
    <source>
        <dbReference type="Proteomes" id="UP000000933"/>
    </source>
</evidence>
<sequence>MQTGFGVDRKNDREAGREHSFTHPVNSPRVSHIAPPDMADGQPTPSPAPQGDPSENSPSASVLARLRERIQGVRDTRLADRLAQIDAEFVRENARRITEADLDTVVDRAEAIEARFRNDGGIRRLLDEGRLLLGLVRDVRAGRYRCLPVWTLSAVGFALLYVLNPFDLVPDALPVVGLLDDAAVVSVCLSLVEQDLQDYQAWRRASRNEEDPTDRDASGPDLISS</sequence>
<dbReference type="EMBL" id="FP565814">
    <property type="protein sequence ID" value="CBH24332.1"/>
    <property type="molecule type" value="Genomic_DNA"/>
</dbReference>
<dbReference type="AlphaFoldDB" id="D5H8H7"/>
<feature type="region of interest" description="Disordered" evidence="5">
    <location>
        <begin position="203"/>
        <end position="225"/>
    </location>
</feature>
<dbReference type="InterPro" id="IPR010652">
    <property type="entry name" value="DUF1232"/>
</dbReference>